<dbReference type="SUPFAM" id="SSF53474">
    <property type="entry name" value="alpha/beta-Hydrolases"/>
    <property type="match status" value="1"/>
</dbReference>
<keyword evidence="2" id="KW-0378">Hydrolase</keyword>
<dbReference type="Proteomes" id="UP000054144">
    <property type="component" value="Unassembled WGS sequence"/>
</dbReference>
<dbReference type="Pfam" id="PF00135">
    <property type="entry name" value="COesterase"/>
    <property type="match status" value="1"/>
</dbReference>
<reference evidence="2 3" key="1">
    <citation type="journal article" date="2015" name="Fungal Genet. Biol.">
        <title>Evolution of novel wood decay mechanisms in Agaricales revealed by the genome sequences of Fistulina hepatica and Cylindrobasidium torrendii.</title>
        <authorList>
            <person name="Floudas D."/>
            <person name="Held B.W."/>
            <person name="Riley R."/>
            <person name="Nagy L.G."/>
            <person name="Koehler G."/>
            <person name="Ransdell A.S."/>
            <person name="Younus H."/>
            <person name="Chow J."/>
            <person name="Chiniquy J."/>
            <person name="Lipzen A."/>
            <person name="Tritt A."/>
            <person name="Sun H."/>
            <person name="Haridas S."/>
            <person name="LaButti K."/>
            <person name="Ohm R.A."/>
            <person name="Kues U."/>
            <person name="Blanchette R.A."/>
            <person name="Grigoriev I.V."/>
            <person name="Minto R.E."/>
            <person name="Hibbett D.S."/>
        </authorList>
    </citation>
    <scope>NUCLEOTIDE SEQUENCE [LARGE SCALE GENOMIC DNA]</scope>
    <source>
        <strain evidence="2 3">ATCC 64428</strain>
    </source>
</reference>
<dbReference type="AlphaFoldDB" id="A0A0D7A2V2"/>
<dbReference type="InterPro" id="IPR029058">
    <property type="entry name" value="AB_hydrolase_fold"/>
</dbReference>
<evidence type="ECO:0000313" key="2">
    <source>
        <dbReference type="EMBL" id="KIY45143.1"/>
    </source>
</evidence>
<feature type="domain" description="Carboxylesterase type B" evidence="1">
    <location>
        <begin position="23"/>
        <end position="476"/>
    </location>
</feature>
<dbReference type="PANTHER" id="PTHR11559">
    <property type="entry name" value="CARBOXYLESTERASE"/>
    <property type="match status" value="1"/>
</dbReference>
<dbReference type="InterPro" id="IPR050309">
    <property type="entry name" value="Type-B_Carboxylest/Lipase"/>
</dbReference>
<dbReference type="InterPro" id="IPR002018">
    <property type="entry name" value="CarbesteraseB"/>
</dbReference>
<proteinExistence type="predicted"/>
<dbReference type="EMBL" id="KN882061">
    <property type="protein sequence ID" value="KIY45143.1"/>
    <property type="molecule type" value="Genomic_DNA"/>
</dbReference>
<protein>
    <submittedName>
        <fullName evidence="2">Alpha/beta-hydrolase</fullName>
    </submittedName>
</protein>
<evidence type="ECO:0000313" key="3">
    <source>
        <dbReference type="Proteomes" id="UP000054144"/>
    </source>
</evidence>
<sequence length="607" mass="67980">MPVVQEHVDPELYHPALKTVFRGVVHPLSTPSVSIHQYRGIKYASVHARFRQSTLFTSYPPVTDATNYGPICPQPKDTNDCALFGIDKAAIPKQMFKQNEFQCLNMNITCPGDLQRHSRIPVMLWVHGGGDKGSGSKWVYDGASLVRKSAEMGRPVIVVTINYRLGLFGFAASSALREDNKAAGDDGVGNYGIRDQRRAMEWLHYFVDEFGGDPANIVLFGNGTGASDIVHHLLSSDNETRPLFRRAVIQSPLGIEPTLPDVSMAGARVTRIMAALGLTTVEQLRHVEPEYLARYGDFLRVVDDGVFLRRGWKSSIIPDEPRHTLIQQVKRLDSRSLSRSRVATPTLHLPSHSQPLIVGDCVCDADLWSETVSMWTSAAVVRRLKAICQSLTKANNLLRGYDISALTSEEEILDRVLDLVNDARVAWPTDCFVQAARRERSGHGVWRYVFDQEGPARGVAHHAADIMYLFDTVPLPSVPEAASYDRFCDSFSDSETEEEQEIYASVCDADMWCSATVDSYAYGRVRDTMQAKWIGFAYGENPWRSDHVFVFGPEGETGERSARIFDGRRRRHVWRNVLDPLGMQLVQKLGVELSRGPPITCNKLFRH</sequence>
<accession>A0A0D7A2V2</accession>
<evidence type="ECO:0000259" key="1">
    <source>
        <dbReference type="Pfam" id="PF00135"/>
    </source>
</evidence>
<keyword evidence="3" id="KW-1185">Reference proteome</keyword>
<dbReference type="Gene3D" id="3.40.50.1820">
    <property type="entry name" value="alpha/beta hydrolase"/>
    <property type="match status" value="1"/>
</dbReference>
<dbReference type="ESTHER" id="9agar-a0a0d7a2v2">
    <property type="family name" value="Fungal_carboxylesterase_lipase"/>
</dbReference>
<gene>
    <name evidence="2" type="ORF">FISHEDRAFT_49816</name>
</gene>
<dbReference type="OrthoDB" id="3200163at2759"/>
<organism evidence="2 3">
    <name type="scientific">Fistulina hepatica ATCC 64428</name>
    <dbReference type="NCBI Taxonomy" id="1128425"/>
    <lineage>
        <taxon>Eukaryota</taxon>
        <taxon>Fungi</taxon>
        <taxon>Dikarya</taxon>
        <taxon>Basidiomycota</taxon>
        <taxon>Agaricomycotina</taxon>
        <taxon>Agaricomycetes</taxon>
        <taxon>Agaricomycetidae</taxon>
        <taxon>Agaricales</taxon>
        <taxon>Fistulinaceae</taxon>
        <taxon>Fistulina</taxon>
    </lineage>
</organism>
<dbReference type="GO" id="GO:0016787">
    <property type="term" value="F:hydrolase activity"/>
    <property type="evidence" value="ECO:0007669"/>
    <property type="project" value="UniProtKB-KW"/>
</dbReference>
<name>A0A0D7A2V2_9AGAR</name>